<organism evidence="1 2">
    <name type="scientific">Phytobacter diazotrophicus</name>
    <dbReference type="NCBI Taxonomy" id="395631"/>
    <lineage>
        <taxon>Bacteria</taxon>
        <taxon>Pseudomonadati</taxon>
        <taxon>Pseudomonadota</taxon>
        <taxon>Gammaproteobacteria</taxon>
        <taxon>Enterobacterales</taxon>
        <taxon>Enterobacteriaceae</taxon>
        <taxon>Phytobacter</taxon>
    </lineage>
</organism>
<protein>
    <submittedName>
        <fullName evidence="1">Uncharacterized protein</fullName>
    </submittedName>
</protein>
<name>A0ABM7VUC7_9ENTR</name>
<sequence length="693" mass="77070">MEYKIDDISALLSGVHVVSDNEDGDGWFFSQDLTTNYVPARLSLNENLTGDIDGARVILISAPGAVGKSVLARELSNKTGSIYLDLSKASSIAGNYVIGGLANKDILPAWNSGSVGLIIDSLDEARLRVTQDSFEDFLLDVSKVSKRNKNPIIIFGRVGIIEEAWLILSEIHNINCPVFDIEFFNESEATDFIEKNLLRLSESQRQEYRHLSSSLSIHSQVYKSSIRGVVDELKEISGAESTRFFGYAPVLEAVSKVIGTIKNPSRILEEMKDILSGEMLLSICKAVLSREQYKLTQQLSEKFDSIKEDLYSIDEQLSRLACRLFNIPPINSMSMLSGDLIALYNDAVESMLPQHPFLDGTGRKVASSVFEACILSYALRSENKSISNAAKNYCLLGVSTPNPFLFDFFVESRVQHGDLEINSSFIGILFDSALSKLKINDSATLIVNDDEDMRLHVEFIISNSNDEEPKEIEFTSDGYSSIVLGTKVGNVFINTESSDVEFVSGEQLELFSPISISCDCLRINSEKLIVKSVKKDEGNTSVILEANRFESNQTINPPLVRPGSELYVNWPSSEGFPWSAFSNKLVNSNSDDRVADALRVFRRIVMAFRSHSKGRLARLQDKVNHARMLRGEDGRMLLSQLVKDGVISPENHMYYLEPNLLGSVAGASFLQVNTKNYSDETLQYVARAIKHTE</sequence>
<reference evidence="1 2" key="1">
    <citation type="submission" date="2021-12" db="EMBL/GenBank/DDBJ databases">
        <title>Complete genome sequence of Phytobacter diazotrophicus TA9734.</title>
        <authorList>
            <person name="Kubota H."/>
            <person name="Nakayama Y."/>
            <person name="Ariyoshi T."/>
        </authorList>
    </citation>
    <scope>NUCLEOTIDE SEQUENCE [LARGE SCALE GENOMIC DNA]</scope>
    <source>
        <strain evidence="1 2">TA9734</strain>
    </source>
</reference>
<dbReference type="Proteomes" id="UP001320460">
    <property type="component" value="Chromosome"/>
</dbReference>
<accession>A0ABM7VUC7</accession>
<keyword evidence="2" id="KW-1185">Reference proteome</keyword>
<gene>
    <name evidence="1" type="ORF">PDTA9734_21950</name>
</gene>
<dbReference type="Gene3D" id="3.40.50.300">
    <property type="entry name" value="P-loop containing nucleotide triphosphate hydrolases"/>
    <property type="match status" value="1"/>
</dbReference>
<dbReference type="EMBL" id="AP025334">
    <property type="protein sequence ID" value="BDD50708.1"/>
    <property type="molecule type" value="Genomic_DNA"/>
</dbReference>
<dbReference type="InterPro" id="IPR027417">
    <property type="entry name" value="P-loop_NTPase"/>
</dbReference>
<dbReference type="RefSeq" id="WP_125124422.1">
    <property type="nucleotide sequence ID" value="NZ_AP025334.1"/>
</dbReference>
<proteinExistence type="predicted"/>
<dbReference type="SUPFAM" id="SSF52540">
    <property type="entry name" value="P-loop containing nucleoside triphosphate hydrolases"/>
    <property type="match status" value="1"/>
</dbReference>
<evidence type="ECO:0000313" key="1">
    <source>
        <dbReference type="EMBL" id="BDD50708.1"/>
    </source>
</evidence>
<evidence type="ECO:0000313" key="2">
    <source>
        <dbReference type="Proteomes" id="UP001320460"/>
    </source>
</evidence>